<protein>
    <submittedName>
        <fullName evidence="1">Uncharacterized protein</fullName>
    </submittedName>
</protein>
<dbReference type="OrthoDB" id="3629245at2"/>
<name>A0A558ALW1_9PSEU</name>
<sequence>MAPPDEPGISLNREGLIDMYPDATERMFRALGQVSKAFSDALPAIRKVLEQEMTLGNGTAGKNFLNSYQTPAVETFRYAHQAPRVLDLGVEHGLTSVNQYRTVDAENAARLRSQQPGG</sequence>
<gene>
    <name evidence="1" type="ORF">FNH05_32215</name>
</gene>
<accession>A0A558ALW1</accession>
<organism evidence="1 2">
    <name type="scientific">Amycolatopsis rhizosphaerae</name>
    <dbReference type="NCBI Taxonomy" id="2053003"/>
    <lineage>
        <taxon>Bacteria</taxon>
        <taxon>Bacillati</taxon>
        <taxon>Actinomycetota</taxon>
        <taxon>Actinomycetes</taxon>
        <taxon>Pseudonocardiales</taxon>
        <taxon>Pseudonocardiaceae</taxon>
        <taxon>Amycolatopsis</taxon>
    </lineage>
</organism>
<dbReference type="EMBL" id="VJWX01000524">
    <property type="protein sequence ID" value="TVT25201.1"/>
    <property type="molecule type" value="Genomic_DNA"/>
</dbReference>
<proteinExistence type="predicted"/>
<evidence type="ECO:0000313" key="2">
    <source>
        <dbReference type="Proteomes" id="UP000320011"/>
    </source>
</evidence>
<keyword evidence="2" id="KW-1185">Reference proteome</keyword>
<reference evidence="1 2" key="1">
    <citation type="submission" date="2019-07" db="EMBL/GenBank/DDBJ databases">
        <authorList>
            <person name="Duangmal K."/>
            <person name="Teo W.F.A."/>
        </authorList>
    </citation>
    <scope>NUCLEOTIDE SEQUENCE [LARGE SCALE GENOMIC DNA]</scope>
    <source>
        <strain evidence="1 2">TBRC 6029</strain>
    </source>
</reference>
<comment type="caution">
    <text evidence="1">The sequence shown here is derived from an EMBL/GenBank/DDBJ whole genome shotgun (WGS) entry which is preliminary data.</text>
</comment>
<reference evidence="1 2" key="2">
    <citation type="submission" date="2019-08" db="EMBL/GenBank/DDBJ databases">
        <title>Amycolatopsis acidicola sp. nov., isolated from peat swamp forest soil.</title>
        <authorList>
            <person name="Srisuk N."/>
        </authorList>
    </citation>
    <scope>NUCLEOTIDE SEQUENCE [LARGE SCALE GENOMIC DNA]</scope>
    <source>
        <strain evidence="1 2">TBRC 6029</strain>
    </source>
</reference>
<dbReference type="RefSeq" id="WP_144592618.1">
    <property type="nucleotide sequence ID" value="NZ_VJWX01000524.1"/>
</dbReference>
<dbReference type="AlphaFoldDB" id="A0A558ALW1"/>
<dbReference type="Proteomes" id="UP000320011">
    <property type="component" value="Unassembled WGS sequence"/>
</dbReference>
<evidence type="ECO:0000313" key="1">
    <source>
        <dbReference type="EMBL" id="TVT25201.1"/>
    </source>
</evidence>